<dbReference type="AlphaFoldDB" id="A0A835LK77"/>
<reference evidence="8 9" key="1">
    <citation type="submission" date="2020-10" db="EMBL/GenBank/DDBJ databases">
        <title>The Coptis chinensis genome and diversification of protoberbering-type alkaloids.</title>
        <authorList>
            <person name="Wang B."/>
            <person name="Shu S."/>
            <person name="Song C."/>
            <person name="Liu Y."/>
        </authorList>
    </citation>
    <scope>NUCLEOTIDE SEQUENCE [LARGE SCALE GENOMIC DNA]</scope>
    <source>
        <strain evidence="8">HL-2020</strain>
        <tissue evidence="8">Leaf</tissue>
    </source>
</reference>
<evidence type="ECO:0000256" key="6">
    <source>
        <dbReference type="ARBA" id="ARBA00023136"/>
    </source>
</evidence>
<keyword evidence="3" id="KW-0808">Transferase</keyword>
<evidence type="ECO:0000256" key="2">
    <source>
        <dbReference type="ARBA" id="ARBA00022676"/>
    </source>
</evidence>
<evidence type="ECO:0000313" key="8">
    <source>
        <dbReference type="EMBL" id="KAF9590351.1"/>
    </source>
</evidence>
<keyword evidence="5" id="KW-1133">Transmembrane helix</keyword>
<dbReference type="Proteomes" id="UP000631114">
    <property type="component" value="Unassembled WGS sequence"/>
</dbReference>
<dbReference type="PANTHER" id="PTHR31485:SF36">
    <property type="entry name" value="HYDROXYPROLINE O-ARABINOSYLTRANSFERASE 3"/>
    <property type="match status" value="1"/>
</dbReference>
<feature type="domain" description="Hydroxyproline O-arabinosyltransferase-like" evidence="7">
    <location>
        <begin position="10"/>
        <end position="118"/>
    </location>
</feature>
<keyword evidence="4" id="KW-0812">Transmembrane</keyword>
<comment type="subcellular location">
    <subcellularLocation>
        <location evidence="1">Membrane</location>
        <topology evidence="1">Single-pass membrane protein</topology>
    </subcellularLocation>
</comment>
<keyword evidence="2" id="KW-0328">Glycosyltransferase</keyword>
<dbReference type="GO" id="GO:0016020">
    <property type="term" value="C:membrane"/>
    <property type="evidence" value="ECO:0007669"/>
    <property type="project" value="UniProtKB-SubCell"/>
</dbReference>
<proteinExistence type="predicted"/>
<accession>A0A835LK77</accession>
<gene>
    <name evidence="8" type="ORF">IFM89_033877</name>
</gene>
<dbReference type="OrthoDB" id="10259977at2759"/>
<evidence type="ECO:0000256" key="1">
    <source>
        <dbReference type="ARBA" id="ARBA00004167"/>
    </source>
</evidence>
<evidence type="ECO:0000259" key="7">
    <source>
        <dbReference type="Pfam" id="PF23452"/>
    </source>
</evidence>
<evidence type="ECO:0000256" key="5">
    <source>
        <dbReference type="ARBA" id="ARBA00022989"/>
    </source>
</evidence>
<evidence type="ECO:0000313" key="9">
    <source>
        <dbReference type="Proteomes" id="UP000631114"/>
    </source>
</evidence>
<dbReference type="GO" id="GO:0016757">
    <property type="term" value="F:glycosyltransferase activity"/>
    <property type="evidence" value="ECO:0007669"/>
    <property type="project" value="UniProtKB-KW"/>
</dbReference>
<organism evidence="8 9">
    <name type="scientific">Coptis chinensis</name>
    <dbReference type="NCBI Taxonomy" id="261450"/>
    <lineage>
        <taxon>Eukaryota</taxon>
        <taxon>Viridiplantae</taxon>
        <taxon>Streptophyta</taxon>
        <taxon>Embryophyta</taxon>
        <taxon>Tracheophyta</taxon>
        <taxon>Spermatophyta</taxon>
        <taxon>Magnoliopsida</taxon>
        <taxon>Ranunculales</taxon>
        <taxon>Ranunculaceae</taxon>
        <taxon>Coptidoideae</taxon>
        <taxon>Coptis</taxon>
    </lineage>
</organism>
<dbReference type="PANTHER" id="PTHR31485">
    <property type="entry name" value="PEPTIDYL SERINE ALPHA-GALACTOSYLTRANSFERASE"/>
    <property type="match status" value="1"/>
</dbReference>
<dbReference type="EMBL" id="JADFTS010000009">
    <property type="protein sequence ID" value="KAF9590351.1"/>
    <property type="molecule type" value="Genomic_DNA"/>
</dbReference>
<evidence type="ECO:0000256" key="3">
    <source>
        <dbReference type="ARBA" id="ARBA00022679"/>
    </source>
</evidence>
<name>A0A835LK77_9MAGN</name>
<keyword evidence="9" id="KW-1185">Reference proteome</keyword>
<comment type="caution">
    <text evidence="8">The sequence shown here is derived from an EMBL/GenBank/DDBJ whole genome shotgun (WGS) entry which is preliminary data.</text>
</comment>
<keyword evidence="6" id="KW-0472">Membrane</keyword>
<dbReference type="InterPro" id="IPR056508">
    <property type="entry name" value="HPAT-like"/>
</dbReference>
<dbReference type="InterPro" id="IPR044845">
    <property type="entry name" value="HPAT/SRGT1-like"/>
</dbReference>
<dbReference type="Pfam" id="PF23452">
    <property type="entry name" value="HPAT"/>
    <property type="match status" value="1"/>
</dbReference>
<protein>
    <recommendedName>
        <fullName evidence="7">Hydroxyproline O-arabinosyltransferase-like domain-containing protein</fullName>
    </recommendedName>
</protein>
<sequence>MILESFLFLNKYILMAEPDHVFVRPLPNLARGGYTAGFPFFYIKPAENEKLIRKFYLEEKGPVTNVDPIGNSPVIIKNVEFLVDNSMLKKNSPTWMNVSISMKNDPETDKTFGWVLEIPPWDLEVGKNFIIHYTYGCDYSLKVMLVTKVNEATTNIPGWDTF</sequence>
<evidence type="ECO:0000256" key="4">
    <source>
        <dbReference type="ARBA" id="ARBA00022692"/>
    </source>
</evidence>